<proteinExistence type="predicted"/>
<accession>A6HGY9</accession>
<gene>
    <name evidence="2" type="ORF">rCG_33470</name>
</gene>
<feature type="transmembrane region" description="Helical" evidence="1">
    <location>
        <begin position="72"/>
        <end position="89"/>
    </location>
</feature>
<dbReference type="AlphaFoldDB" id="A6HGY9"/>
<protein>
    <submittedName>
        <fullName evidence="2">RCG33470</fullName>
    </submittedName>
</protein>
<sequence length="90" mass="10632">MYLSVNSFNFSFSAKSKKEKKIHENRLFLASEEVINTAYICRRCVFRQILLLSLHISNYILIYFIIRARLGLGFFLFVCLFVCLGFVFVF</sequence>
<feature type="transmembrane region" description="Helical" evidence="1">
    <location>
        <begin position="49"/>
        <end position="66"/>
    </location>
</feature>
<reference evidence="2 3" key="1">
    <citation type="submission" date="2005-07" db="EMBL/GenBank/DDBJ databases">
        <authorList>
            <person name="Mural R.J."/>
            <person name="Li P.W."/>
            <person name="Adams M.D."/>
            <person name="Amanatides P.G."/>
            <person name="Baden-Tillson H."/>
            <person name="Barnstead M."/>
            <person name="Chin S.H."/>
            <person name="Dew I."/>
            <person name="Evans C.A."/>
            <person name="Ferriera S."/>
            <person name="Flanigan M."/>
            <person name="Fosler C."/>
            <person name="Glodek A."/>
            <person name="Gu Z."/>
            <person name="Holt R.A."/>
            <person name="Jennings D."/>
            <person name="Kraft C.L."/>
            <person name="Lu F."/>
            <person name="Nguyen T."/>
            <person name="Nusskern D.R."/>
            <person name="Pfannkoch C.M."/>
            <person name="Sitter C."/>
            <person name="Sutton G.G."/>
            <person name="Venter J.C."/>
            <person name="Wang Z."/>
            <person name="Woodage T."/>
            <person name="Zheng X.H."/>
            <person name="Zhong F."/>
        </authorList>
    </citation>
    <scope>NUCLEOTIDE SEQUENCE [LARGE SCALE GENOMIC DNA]</scope>
    <source>
        <strain>BN</strain>
        <strain evidence="3">Sprague-Dawley</strain>
    </source>
</reference>
<keyword evidence="1" id="KW-0472">Membrane</keyword>
<evidence type="ECO:0000313" key="3">
    <source>
        <dbReference type="Proteomes" id="UP000234681"/>
    </source>
</evidence>
<name>A6HGY9_RAT</name>
<dbReference type="EMBL" id="CH473948">
    <property type="protein sequence ID" value="EDM05294.1"/>
    <property type="molecule type" value="Genomic_DNA"/>
</dbReference>
<keyword evidence="1" id="KW-0812">Transmembrane</keyword>
<evidence type="ECO:0000313" key="2">
    <source>
        <dbReference type="EMBL" id="EDM05294.1"/>
    </source>
</evidence>
<organism evidence="2 3">
    <name type="scientific">Rattus norvegicus</name>
    <name type="common">Rat</name>
    <dbReference type="NCBI Taxonomy" id="10116"/>
    <lineage>
        <taxon>Eukaryota</taxon>
        <taxon>Metazoa</taxon>
        <taxon>Chordata</taxon>
        <taxon>Craniata</taxon>
        <taxon>Vertebrata</taxon>
        <taxon>Euteleostomi</taxon>
        <taxon>Mammalia</taxon>
        <taxon>Eutheria</taxon>
        <taxon>Euarchontoglires</taxon>
        <taxon>Glires</taxon>
        <taxon>Rodentia</taxon>
        <taxon>Myomorpha</taxon>
        <taxon>Muroidea</taxon>
        <taxon>Muridae</taxon>
        <taxon>Murinae</taxon>
        <taxon>Rattus</taxon>
    </lineage>
</organism>
<dbReference type="Proteomes" id="UP000234681">
    <property type="component" value="Chromosome 10"/>
</dbReference>
<keyword evidence="1" id="KW-1133">Transmembrane helix</keyword>
<evidence type="ECO:0000256" key="1">
    <source>
        <dbReference type="SAM" id="Phobius"/>
    </source>
</evidence>